<keyword evidence="7" id="KW-0479">Metal-binding</keyword>
<comment type="similarity">
    <text evidence="3">Belongs to the cytidine and deoxycytidylate deaminase family.</text>
</comment>
<evidence type="ECO:0000256" key="1">
    <source>
        <dbReference type="ARBA" id="ARBA00001947"/>
    </source>
</evidence>
<dbReference type="Pfam" id="PF00383">
    <property type="entry name" value="dCMP_cyt_deam_1"/>
    <property type="match status" value="1"/>
</dbReference>
<evidence type="ECO:0000256" key="18">
    <source>
        <dbReference type="SAM" id="MobiDB-lite"/>
    </source>
</evidence>
<evidence type="ECO:0000256" key="17">
    <source>
        <dbReference type="RuleBase" id="RU364122"/>
    </source>
</evidence>
<evidence type="ECO:0000256" key="9">
    <source>
        <dbReference type="ARBA" id="ARBA00022801"/>
    </source>
</evidence>
<evidence type="ECO:0000256" key="11">
    <source>
        <dbReference type="ARBA" id="ARBA00022968"/>
    </source>
</evidence>
<dbReference type="FunFam" id="3.40.50.300:FF:000347">
    <property type="entry name" value="Heparan-sulfate 6-O-sulfotransferase"/>
    <property type="match status" value="1"/>
</dbReference>
<keyword evidence="13 17" id="KW-0472">Membrane</keyword>
<dbReference type="GO" id="GO:0046872">
    <property type="term" value="F:metal ion binding"/>
    <property type="evidence" value="ECO:0007669"/>
    <property type="project" value="UniProtKB-KW"/>
</dbReference>
<keyword evidence="14" id="KW-0325">Glycoprotein</keyword>
<keyword evidence="12 17" id="KW-1133">Transmembrane helix</keyword>
<evidence type="ECO:0000259" key="19">
    <source>
        <dbReference type="PROSITE" id="PS51747"/>
    </source>
</evidence>
<evidence type="ECO:0000256" key="6">
    <source>
        <dbReference type="ARBA" id="ARBA00022692"/>
    </source>
</evidence>
<evidence type="ECO:0000256" key="13">
    <source>
        <dbReference type="ARBA" id="ARBA00023136"/>
    </source>
</evidence>
<name>A0A085N6W7_9BILA</name>
<dbReference type="EC" id="2.8.2.-" evidence="17"/>
<dbReference type="InterPro" id="IPR013783">
    <property type="entry name" value="Ig-like_fold"/>
</dbReference>
<keyword evidence="5 17" id="KW-0808">Transferase</keyword>
<dbReference type="InterPro" id="IPR008962">
    <property type="entry name" value="PapD-like_sf"/>
</dbReference>
<feature type="transmembrane region" description="Helical" evidence="17">
    <location>
        <begin position="12"/>
        <end position="30"/>
    </location>
</feature>
<dbReference type="PANTHER" id="PTHR12812:SF0">
    <property type="entry name" value="HEPARAN-SULFATE 6-O-SULFOTRANSFERASE"/>
    <property type="match status" value="1"/>
</dbReference>
<evidence type="ECO:0000256" key="2">
    <source>
        <dbReference type="ARBA" id="ARBA00004606"/>
    </source>
</evidence>
<evidence type="ECO:0000256" key="12">
    <source>
        <dbReference type="ARBA" id="ARBA00022989"/>
    </source>
</evidence>
<dbReference type="EMBL" id="KL367542">
    <property type="protein sequence ID" value="KFD65213.1"/>
    <property type="molecule type" value="Genomic_DNA"/>
</dbReference>
<gene>
    <name evidence="20" type="ORF">M514_06562</name>
</gene>
<dbReference type="GO" id="GO:0004132">
    <property type="term" value="F:dCMP deaminase activity"/>
    <property type="evidence" value="ECO:0007669"/>
    <property type="project" value="UniProtKB-EC"/>
</dbReference>
<evidence type="ECO:0000256" key="3">
    <source>
        <dbReference type="ARBA" id="ARBA00006576"/>
    </source>
</evidence>
<dbReference type="PROSITE" id="PS51747">
    <property type="entry name" value="CYT_DCMP_DEAMINASES_2"/>
    <property type="match status" value="1"/>
</dbReference>
<dbReference type="InterPro" id="IPR035105">
    <property type="entry name" value="Deoxycytidylate_deaminase_dom"/>
</dbReference>
<evidence type="ECO:0000256" key="10">
    <source>
        <dbReference type="ARBA" id="ARBA00022833"/>
    </source>
</evidence>
<organism evidence="20">
    <name type="scientific">Trichuris suis</name>
    <name type="common">pig whipworm</name>
    <dbReference type="NCBI Taxonomy" id="68888"/>
    <lineage>
        <taxon>Eukaryota</taxon>
        <taxon>Metazoa</taxon>
        <taxon>Ecdysozoa</taxon>
        <taxon>Nematoda</taxon>
        <taxon>Enoplea</taxon>
        <taxon>Dorylaimia</taxon>
        <taxon>Trichinellida</taxon>
        <taxon>Trichuridae</taxon>
        <taxon>Trichuris</taxon>
    </lineage>
</organism>
<dbReference type="InterPro" id="IPR010635">
    <property type="entry name" value="Heparan_SO4-6-sulfoTrfase"/>
</dbReference>
<keyword evidence="9" id="KW-0378">Hydrolase</keyword>
<dbReference type="Gene3D" id="2.60.40.10">
    <property type="entry name" value="Immunoglobulins"/>
    <property type="match status" value="1"/>
</dbReference>
<keyword evidence="6 17" id="KW-0812">Transmembrane</keyword>
<evidence type="ECO:0000256" key="5">
    <source>
        <dbReference type="ARBA" id="ARBA00022679"/>
    </source>
</evidence>
<keyword evidence="10" id="KW-0862">Zinc</keyword>
<dbReference type="Gene3D" id="3.40.50.300">
    <property type="entry name" value="P-loop containing nucleotide triphosphate hydrolases"/>
    <property type="match status" value="2"/>
</dbReference>
<comment type="function">
    <text evidence="17">6-O-sulfation enzyme which catalyzes the transfer of sulfate from 3'-phosphoadenosine 5'-phosphosulfate (PAPS) to position 6 of the N-sulfoglucosamine residue (GlcNS) of heparan sulfate.</text>
</comment>
<dbReference type="CDD" id="cd01286">
    <property type="entry name" value="deoxycytidylate_deaminase"/>
    <property type="match status" value="1"/>
</dbReference>
<dbReference type="SUPFAM" id="SSF49354">
    <property type="entry name" value="PapD-like"/>
    <property type="match status" value="1"/>
</dbReference>
<evidence type="ECO:0000256" key="7">
    <source>
        <dbReference type="ARBA" id="ARBA00022723"/>
    </source>
</evidence>
<feature type="compositionally biased region" description="Polar residues" evidence="18">
    <location>
        <begin position="717"/>
        <end position="726"/>
    </location>
</feature>
<evidence type="ECO:0000256" key="15">
    <source>
        <dbReference type="ARBA" id="ARBA00037036"/>
    </source>
</evidence>
<dbReference type="AlphaFoldDB" id="A0A085N6W7"/>
<dbReference type="PANTHER" id="PTHR12812">
    <property type="entry name" value="HEPARAN SULFATE 6-O-SULFOTRANSFERASE 3"/>
    <property type="match status" value="1"/>
</dbReference>
<proteinExistence type="inferred from homology"/>
<evidence type="ECO:0000313" key="20">
    <source>
        <dbReference type="EMBL" id="KFD65213.1"/>
    </source>
</evidence>
<dbReference type="GO" id="GO:0009165">
    <property type="term" value="P:nucleotide biosynthetic process"/>
    <property type="evidence" value="ECO:0007669"/>
    <property type="project" value="UniProtKB-KW"/>
</dbReference>
<reference evidence="20" key="1">
    <citation type="journal article" date="2014" name="Nat. Genet.">
        <title>Genome and transcriptome of the porcine whipworm Trichuris suis.</title>
        <authorList>
            <person name="Jex A.R."/>
            <person name="Nejsum P."/>
            <person name="Schwarz E.M."/>
            <person name="Hu L."/>
            <person name="Young N.D."/>
            <person name="Hall R.S."/>
            <person name="Korhonen P.K."/>
            <person name="Liao S."/>
            <person name="Thamsborg S."/>
            <person name="Xia J."/>
            <person name="Xu P."/>
            <person name="Wang S."/>
            <person name="Scheerlinck J.P."/>
            <person name="Hofmann A."/>
            <person name="Sternberg P.W."/>
            <person name="Wang J."/>
            <person name="Gasser R.B."/>
        </authorList>
    </citation>
    <scope>NUCLEOTIDE SEQUENCE [LARGE SCALE GENOMIC DNA]</scope>
    <source>
        <strain evidence="20">DCEP-RM93F</strain>
    </source>
</reference>
<comment type="similarity">
    <text evidence="4 17">Belongs to the sulfotransferase 6 family.</text>
</comment>
<dbReference type="Pfam" id="PF00635">
    <property type="entry name" value="Motile_Sperm"/>
    <property type="match status" value="1"/>
</dbReference>
<accession>A0A085N6W7</accession>
<comment type="catalytic activity">
    <reaction evidence="17">
        <text>alpha-D-glucosaminyl-[heparan sulfate](n) + 3'-phosphoadenylyl sulfate = 6-sulfo-alpha-D-glucosaminyl-[heparan sulfate](n) + adenosine 3',5'-bisphosphate + H(+)</text>
        <dbReference type="Rhea" id="RHEA:56604"/>
        <dbReference type="Rhea" id="RHEA-COMP:9830"/>
        <dbReference type="Rhea" id="RHEA-COMP:14621"/>
        <dbReference type="ChEBI" id="CHEBI:15378"/>
        <dbReference type="ChEBI" id="CHEBI:58339"/>
        <dbReference type="ChEBI" id="CHEBI:58343"/>
        <dbReference type="ChEBI" id="CHEBI:58388"/>
        <dbReference type="ChEBI" id="CHEBI:140604"/>
    </reaction>
</comment>
<dbReference type="Proteomes" id="UP000030758">
    <property type="component" value="Unassembled WGS sequence"/>
</dbReference>
<evidence type="ECO:0000256" key="4">
    <source>
        <dbReference type="ARBA" id="ARBA00010109"/>
    </source>
</evidence>
<comment type="subcellular location">
    <subcellularLocation>
        <location evidence="2 17">Membrane</location>
        <topology evidence="2 17">Single-pass type II membrane protein</topology>
    </subcellularLocation>
</comment>
<dbReference type="InterPro" id="IPR016193">
    <property type="entry name" value="Cytidine_deaminase-like"/>
</dbReference>
<dbReference type="InterPro" id="IPR027417">
    <property type="entry name" value="P-loop_NTPase"/>
</dbReference>
<dbReference type="FunFam" id="3.40.140.10:FF:000021">
    <property type="entry name" value="Deoxycytidylate deaminase"/>
    <property type="match status" value="1"/>
</dbReference>
<dbReference type="InterPro" id="IPR005331">
    <property type="entry name" value="Sulfotransferase"/>
</dbReference>
<feature type="domain" description="CMP/dCMP-type deaminase" evidence="19">
    <location>
        <begin position="984"/>
        <end position="1121"/>
    </location>
</feature>
<dbReference type="InterPro" id="IPR002125">
    <property type="entry name" value="CMP_dCMP_dom"/>
</dbReference>
<dbReference type="InterPro" id="IPR000535">
    <property type="entry name" value="MSP_dom"/>
</dbReference>
<comment type="catalytic activity">
    <reaction evidence="16">
        <text>dCMP + H2O + H(+) = dUMP + NH4(+)</text>
        <dbReference type="Rhea" id="RHEA:22924"/>
        <dbReference type="ChEBI" id="CHEBI:15377"/>
        <dbReference type="ChEBI" id="CHEBI:15378"/>
        <dbReference type="ChEBI" id="CHEBI:28938"/>
        <dbReference type="ChEBI" id="CHEBI:57566"/>
        <dbReference type="ChEBI" id="CHEBI:246422"/>
        <dbReference type="EC" id="3.5.4.12"/>
    </reaction>
</comment>
<evidence type="ECO:0000256" key="16">
    <source>
        <dbReference type="ARBA" id="ARBA00052978"/>
    </source>
</evidence>
<dbReference type="GO" id="GO:0016020">
    <property type="term" value="C:membrane"/>
    <property type="evidence" value="ECO:0007669"/>
    <property type="project" value="UniProtKB-SubCell"/>
</dbReference>
<keyword evidence="8" id="KW-0545">Nucleotide biosynthesis</keyword>
<dbReference type="SUPFAM" id="SSF53927">
    <property type="entry name" value="Cytidine deaminase-like"/>
    <property type="match status" value="1"/>
</dbReference>
<dbReference type="Gene3D" id="3.40.140.10">
    <property type="entry name" value="Cytidine Deaminase, domain 2"/>
    <property type="match status" value="1"/>
</dbReference>
<evidence type="ECO:0000256" key="14">
    <source>
        <dbReference type="ARBA" id="ARBA00023180"/>
    </source>
</evidence>
<feature type="region of interest" description="Disordered" evidence="18">
    <location>
        <begin position="694"/>
        <end position="736"/>
    </location>
</feature>
<dbReference type="Pfam" id="PF03567">
    <property type="entry name" value="Sulfotransfer_2"/>
    <property type="match status" value="1"/>
</dbReference>
<sequence length="1146" mass="130376">MAREGHACKYKCFIAFIGLSVAFSLLYFATHKDVQDAAYFLSNSLTTRLYPLYSINARVQEPLYVGDGYLSSLEDEVEEELRASGQSQDSVSPVEQSNVSFDDLQASSVSSSFNYASNDVLVFLHIQKTGGTTFERYLVRQLDLPVPCKCQPKRKRCLCARPQDSNSSKKSSWLFSRFSTGWNCGLHSDWTELVVSGCVDRYFDNREKGHSKRRYFITTFLSSLEDEVEEELRASGQSQDSVSPVEQSNVSFDDLQASSVSSSFNYASNDVLVFLHIQKTGGTTFERYLVRQLDLPVPCKCQPKRKRCLCARPQDSNSSKKSSWLFSRFSTGWNCGLHSDWTELVVSGCVDRYFDNREKGHSKRRYFITTFLREPVARFISEFRHVQRGATWQSSTHMCNGRPPTIEELPPCFEPSVGWTGVTLDDFISCKSNLAFNRQTRMLADLTTVHCYNESAMPSDLRRTVLVRSAKRNLMKMAFFGLQEEMRKSQYLFEKTFGLRFNKPMVDMEPQTSPNDFSPEERRRIADINQLDIEVYNFAKEVFHRRFELARSSDPLFERLTICHLTLAFVLSHVMSSGECASVPAFVFPSTLTMSTRNSHTLRQIVTVYNPYEFDLEYKVLSTAPALYSVQESVGRLKPQSLVDIVIRRNSPDQDSADISCVDKFRVQVRKVTKPLLIGHSDIVVFVNATASGTASAAGDGGTQTLLEPTEEVPKVGSSSRRNTTAAHRRSPTRVRSDQRSESFHWLLVVVGAVCILCLWTPYAEERMDAIPSWYPEWLRLTVPQKLVSAYVLGYFRPFADRDCTPSLTSQLVQLEFKFQLREGGRNCRSFQLIVFRSVDTATPTLICFCILACVIHFHLDNHMSEDINLFDDDPYLETDPLRRRLFRALELCLKCVHQVTEDGTAMIPYSTVSSVRKAVDELYTSLIDLFRSRRREYYNAISRAANMQEQNKREIIVELASFLSGSCWMEQTDTVKKREDYLSWNDYFMSVAVLSSQRSKDPQLQEGACLVNKENQVVGIGYNGMPVGCNDDEMPWADKADDILETKHPYICHAVLNAVMNKISAVVKDCRLFSTHYPCSHCAGLIIQAGIKEVYYLYDNPDTVTSSATARLFRICNITCERYSPKVASVTIQLGAKEKNDEKEA</sequence>
<keyword evidence="11 17" id="KW-0735">Signal-anchor</keyword>
<protein>
    <recommendedName>
        <fullName evidence="17">Heparan-sulfate 6-O-sulfotransferase</fullName>
        <ecNumber evidence="17">2.8.2.-</ecNumber>
    </recommendedName>
</protein>
<dbReference type="GO" id="GO:0017095">
    <property type="term" value="F:heparan sulfate 6-sulfotransferase activity"/>
    <property type="evidence" value="ECO:0007669"/>
    <property type="project" value="RHEA"/>
</dbReference>
<comment type="function">
    <text evidence="15">Supplies the nucleotide substrate for thymidylate synthetase.</text>
</comment>
<evidence type="ECO:0000256" key="8">
    <source>
        <dbReference type="ARBA" id="ARBA00022727"/>
    </source>
</evidence>
<comment type="cofactor">
    <cofactor evidence="1">
        <name>Zn(2+)</name>
        <dbReference type="ChEBI" id="CHEBI:29105"/>
    </cofactor>
</comment>